<dbReference type="RefSeq" id="WP_345332459.1">
    <property type="nucleotide sequence ID" value="NZ_BAABJI010000002.1"/>
</dbReference>
<evidence type="ECO:0008006" key="4">
    <source>
        <dbReference type="Google" id="ProtNLM"/>
    </source>
</evidence>
<dbReference type="Proteomes" id="UP001501436">
    <property type="component" value="Unassembled WGS sequence"/>
</dbReference>
<feature type="transmembrane region" description="Helical" evidence="1">
    <location>
        <begin position="46"/>
        <end position="65"/>
    </location>
</feature>
<evidence type="ECO:0000256" key="1">
    <source>
        <dbReference type="SAM" id="Phobius"/>
    </source>
</evidence>
<name>A0ABP9G202_9SPHI</name>
<sequence length="154" mass="17877">MYAILIFLHSVTRWLVLASLVYAIFNALRGWLSGRHFTRSDDKVRHITATIAHVQLAIGFVLYFNSPFVLYFRQHYHEAVKQLPYLFFGIIHIGMMTVAVVLITIGSSVAKRCKTDEQKFKTMAIWFIIALLIIFISIPWPFSPLAQRPFLRTF</sequence>
<reference evidence="3" key="1">
    <citation type="journal article" date="2019" name="Int. J. Syst. Evol. Microbiol.">
        <title>The Global Catalogue of Microorganisms (GCM) 10K type strain sequencing project: providing services to taxonomists for standard genome sequencing and annotation.</title>
        <authorList>
            <consortium name="The Broad Institute Genomics Platform"/>
            <consortium name="The Broad Institute Genome Sequencing Center for Infectious Disease"/>
            <person name="Wu L."/>
            <person name="Ma J."/>
        </authorList>
    </citation>
    <scope>NUCLEOTIDE SEQUENCE [LARGE SCALE GENOMIC DNA]</scope>
    <source>
        <strain evidence="3">JCM 18283</strain>
    </source>
</reference>
<evidence type="ECO:0000313" key="2">
    <source>
        <dbReference type="EMBL" id="GAA4924954.1"/>
    </source>
</evidence>
<keyword evidence="1" id="KW-0472">Membrane</keyword>
<comment type="caution">
    <text evidence="2">The sequence shown here is derived from an EMBL/GenBank/DDBJ whole genome shotgun (WGS) entry which is preliminary data.</text>
</comment>
<dbReference type="EMBL" id="BAABJI010000002">
    <property type="protein sequence ID" value="GAA4924954.1"/>
    <property type="molecule type" value="Genomic_DNA"/>
</dbReference>
<proteinExistence type="predicted"/>
<feature type="transmembrane region" description="Helical" evidence="1">
    <location>
        <begin position="6"/>
        <end position="25"/>
    </location>
</feature>
<feature type="transmembrane region" description="Helical" evidence="1">
    <location>
        <begin position="85"/>
        <end position="110"/>
    </location>
</feature>
<keyword evidence="1" id="KW-0812">Transmembrane</keyword>
<evidence type="ECO:0000313" key="3">
    <source>
        <dbReference type="Proteomes" id="UP001501436"/>
    </source>
</evidence>
<feature type="transmembrane region" description="Helical" evidence="1">
    <location>
        <begin position="122"/>
        <end position="142"/>
    </location>
</feature>
<accession>A0ABP9G202</accession>
<keyword evidence="1" id="KW-1133">Transmembrane helix</keyword>
<gene>
    <name evidence="2" type="ORF">GCM10023313_31740</name>
</gene>
<organism evidence="2 3">
    <name type="scientific">Mucilaginibacter defluvii</name>
    <dbReference type="NCBI Taxonomy" id="1196019"/>
    <lineage>
        <taxon>Bacteria</taxon>
        <taxon>Pseudomonadati</taxon>
        <taxon>Bacteroidota</taxon>
        <taxon>Sphingobacteriia</taxon>
        <taxon>Sphingobacteriales</taxon>
        <taxon>Sphingobacteriaceae</taxon>
        <taxon>Mucilaginibacter</taxon>
    </lineage>
</organism>
<keyword evidence="3" id="KW-1185">Reference proteome</keyword>
<protein>
    <recommendedName>
        <fullName evidence="4">Cytochrome B</fullName>
    </recommendedName>
</protein>